<dbReference type="SMART" id="SM00382">
    <property type="entry name" value="AAA"/>
    <property type="match status" value="1"/>
</dbReference>
<protein>
    <submittedName>
        <fullName evidence="6">ABC transporter</fullName>
    </submittedName>
</protein>
<dbReference type="GO" id="GO:0005524">
    <property type="term" value="F:ATP binding"/>
    <property type="evidence" value="ECO:0007669"/>
    <property type="project" value="UniProtKB-KW"/>
</dbReference>
<name>A0A1Y5HGF7_OLEAN</name>
<dbReference type="PANTHER" id="PTHR43335:SF4">
    <property type="entry name" value="ABC TRANSPORTER, ATP-BINDING PROTEIN"/>
    <property type="match status" value="1"/>
</dbReference>
<evidence type="ECO:0000256" key="1">
    <source>
        <dbReference type="ARBA" id="ARBA00005417"/>
    </source>
</evidence>
<dbReference type="InterPro" id="IPR027417">
    <property type="entry name" value="P-loop_NTPase"/>
</dbReference>
<dbReference type="Gene3D" id="3.40.50.300">
    <property type="entry name" value="P-loop containing nucleotide triphosphate hydrolases"/>
    <property type="match status" value="1"/>
</dbReference>
<reference evidence="7" key="1">
    <citation type="journal article" date="2017" name="Proc. Natl. Acad. Sci. U.S.A.">
        <title>Simulation of Deepwater Horizon oil plume reveals substrate specialization within a complex community of hydrocarbon degraders.</title>
        <authorList>
            <person name="Hu P."/>
            <person name="Dubinsky E.A."/>
            <person name="Probst A.J."/>
            <person name="Wang J."/>
            <person name="Sieber C.M.K."/>
            <person name="Tom L.M."/>
            <person name="Gardinali P."/>
            <person name="Banfield J.F."/>
            <person name="Atlas R.M."/>
            <person name="Andersen G.L."/>
        </authorList>
    </citation>
    <scope>NUCLEOTIDE SEQUENCE [LARGE SCALE GENOMIC DNA]</scope>
</reference>
<dbReference type="InterPro" id="IPR003593">
    <property type="entry name" value="AAA+_ATPase"/>
</dbReference>
<dbReference type="AlphaFoldDB" id="A0A1Y5HGF7"/>
<comment type="similarity">
    <text evidence="1">Belongs to the ABC transporter superfamily.</text>
</comment>
<keyword evidence="3" id="KW-0547">Nucleotide-binding</keyword>
<keyword evidence="4" id="KW-0067">ATP-binding</keyword>
<evidence type="ECO:0000256" key="4">
    <source>
        <dbReference type="ARBA" id="ARBA00022840"/>
    </source>
</evidence>
<dbReference type="CDD" id="cd03230">
    <property type="entry name" value="ABC_DR_subfamily_A"/>
    <property type="match status" value="1"/>
</dbReference>
<evidence type="ECO:0000259" key="5">
    <source>
        <dbReference type="PROSITE" id="PS50893"/>
    </source>
</evidence>
<dbReference type="SUPFAM" id="SSF52540">
    <property type="entry name" value="P-loop containing nucleoside triphosphate hydrolases"/>
    <property type="match status" value="1"/>
</dbReference>
<keyword evidence="2" id="KW-0813">Transport</keyword>
<evidence type="ECO:0000256" key="3">
    <source>
        <dbReference type="ARBA" id="ARBA00022741"/>
    </source>
</evidence>
<dbReference type="InterPro" id="IPR003439">
    <property type="entry name" value="ABC_transporter-like_ATP-bd"/>
</dbReference>
<dbReference type="PROSITE" id="PS50893">
    <property type="entry name" value="ABC_TRANSPORTER_2"/>
    <property type="match status" value="1"/>
</dbReference>
<sequence length="308" mass="34050">MSAMIECINLSKSYGNKKALKNINFEIQSGQPIALVGPNGAGKSTLFGLLSGYMAATSGEARIFGHKVGSPELIGRIGALPQDALFDPNLTLLQQLSYLARLQGYSRSASQKEALRVLELMQLTDVHKEKITALSHGMKKRVAIAQALMGTPELVLLDEPTAGLDPENARNIRQQITELAGETTFIVSSHNLSELERMCSQVMHLEQGELKALQAIGMSDDKTLQSLDYLTLRLQQKDSEIHNKIKRLNSVQDVSIKHEDEFIIAYDRSSNITLDQDLLKLLAAESVAYRQIIQGQSLEDQLFMKTNN</sequence>
<comment type="caution">
    <text evidence="6">The sequence shown here is derived from an EMBL/GenBank/DDBJ whole genome shotgun (WGS) entry which is preliminary data.</text>
</comment>
<dbReference type="Pfam" id="PF00005">
    <property type="entry name" value="ABC_tran"/>
    <property type="match status" value="1"/>
</dbReference>
<gene>
    <name evidence="6" type="ORF">A9R00_11615</name>
</gene>
<dbReference type="EMBL" id="MABE01000663">
    <property type="protein sequence ID" value="OUS36329.1"/>
    <property type="molecule type" value="Genomic_DNA"/>
</dbReference>
<feature type="domain" description="ABC transporter" evidence="5">
    <location>
        <begin position="5"/>
        <end position="232"/>
    </location>
</feature>
<dbReference type="PROSITE" id="PS00211">
    <property type="entry name" value="ABC_TRANSPORTER_1"/>
    <property type="match status" value="1"/>
</dbReference>
<dbReference type="InterPro" id="IPR017871">
    <property type="entry name" value="ABC_transporter-like_CS"/>
</dbReference>
<proteinExistence type="inferred from homology"/>
<dbReference type="Proteomes" id="UP000227088">
    <property type="component" value="Unassembled WGS sequence"/>
</dbReference>
<accession>A0A1Y5HGF7</accession>
<evidence type="ECO:0000256" key="2">
    <source>
        <dbReference type="ARBA" id="ARBA00022448"/>
    </source>
</evidence>
<organism evidence="6 7">
    <name type="scientific">Oleispira antarctica</name>
    <dbReference type="NCBI Taxonomy" id="188908"/>
    <lineage>
        <taxon>Bacteria</taxon>
        <taxon>Pseudomonadati</taxon>
        <taxon>Pseudomonadota</taxon>
        <taxon>Gammaproteobacteria</taxon>
        <taxon>Oceanospirillales</taxon>
        <taxon>Oceanospirillaceae</taxon>
        <taxon>Oleispira</taxon>
    </lineage>
</organism>
<dbReference type="PANTHER" id="PTHR43335">
    <property type="entry name" value="ABC TRANSPORTER, ATP-BINDING PROTEIN"/>
    <property type="match status" value="1"/>
</dbReference>
<dbReference type="GO" id="GO:0016887">
    <property type="term" value="F:ATP hydrolysis activity"/>
    <property type="evidence" value="ECO:0007669"/>
    <property type="project" value="InterPro"/>
</dbReference>
<evidence type="ECO:0000313" key="6">
    <source>
        <dbReference type="EMBL" id="OUS36329.1"/>
    </source>
</evidence>
<evidence type="ECO:0000313" key="7">
    <source>
        <dbReference type="Proteomes" id="UP000227088"/>
    </source>
</evidence>